<dbReference type="PANTHER" id="PTHR33568">
    <property type="entry name" value="DNA POLYMERASE"/>
    <property type="match status" value="1"/>
</dbReference>
<dbReference type="Proteomes" id="UP000829291">
    <property type="component" value="Chromosome 4"/>
</dbReference>
<dbReference type="GeneID" id="124293939"/>
<evidence type="ECO:0000256" key="1">
    <source>
        <dbReference type="SAM" id="MobiDB-lite"/>
    </source>
</evidence>
<evidence type="ECO:0000313" key="3">
    <source>
        <dbReference type="RefSeq" id="XP_046592940.1"/>
    </source>
</evidence>
<proteinExistence type="predicted"/>
<dbReference type="InterPro" id="IPR023211">
    <property type="entry name" value="DNA_pol_palm_dom_sf"/>
</dbReference>
<organism evidence="2 3">
    <name type="scientific">Neodiprion lecontei</name>
    <name type="common">Redheaded pine sawfly</name>
    <dbReference type="NCBI Taxonomy" id="441921"/>
    <lineage>
        <taxon>Eukaryota</taxon>
        <taxon>Metazoa</taxon>
        <taxon>Ecdysozoa</taxon>
        <taxon>Arthropoda</taxon>
        <taxon>Hexapoda</taxon>
        <taxon>Insecta</taxon>
        <taxon>Pterygota</taxon>
        <taxon>Neoptera</taxon>
        <taxon>Endopterygota</taxon>
        <taxon>Hymenoptera</taxon>
        <taxon>Tenthredinoidea</taxon>
        <taxon>Diprionidae</taxon>
        <taxon>Diprioninae</taxon>
        <taxon>Neodiprion</taxon>
    </lineage>
</organism>
<dbReference type="Gene3D" id="3.90.1600.10">
    <property type="entry name" value="Palm domain of DNA polymerase"/>
    <property type="match status" value="1"/>
</dbReference>
<reference evidence="3" key="1">
    <citation type="submission" date="2025-08" db="UniProtKB">
        <authorList>
            <consortium name="RefSeq"/>
        </authorList>
    </citation>
    <scope>IDENTIFICATION</scope>
    <source>
        <tissue evidence="3">Thorax and Abdomen</tissue>
    </source>
</reference>
<gene>
    <name evidence="3" type="primary">LOC124293939</name>
</gene>
<name>A0ABM3FY57_NEOLC</name>
<dbReference type="Gene3D" id="1.10.287.690">
    <property type="entry name" value="Helix hairpin bin"/>
    <property type="match status" value="1"/>
</dbReference>
<dbReference type="SUPFAM" id="SSF56672">
    <property type="entry name" value="DNA/RNA polymerases"/>
    <property type="match status" value="1"/>
</dbReference>
<feature type="compositionally biased region" description="Basic and acidic residues" evidence="1">
    <location>
        <begin position="235"/>
        <end position="245"/>
    </location>
</feature>
<accession>A0ABM3FY57</accession>
<evidence type="ECO:0000313" key="2">
    <source>
        <dbReference type="Proteomes" id="UP000829291"/>
    </source>
</evidence>
<feature type="compositionally biased region" description="Basic and acidic residues" evidence="1">
    <location>
        <begin position="264"/>
        <end position="274"/>
    </location>
</feature>
<sequence length="274" mass="31307">MGYKIRSISEIWSYTVTSFDPTTRQGGHFAGYIDTFLKIKQEASGWPAECEDESARMRYLDEYERVEGIRLDRECIAKNPGMRSVSKLCLNSFWGKFGQRENLVKTEVIKTRQQLLERLTNPEVEVSGLLPVNDEVLYVRWSHAQHSVEPSALANVVIASYTTAQARLKLFSFLEKLDRRVFYYDTDSVIYTRNLRRPNEYEPPTGNFLGDLTDEGGNVQGERHITESRNELENQLRGHQADGGRSRCTHSLGVSRHSPNGTARSRDALRAQNV</sequence>
<dbReference type="InterPro" id="IPR043502">
    <property type="entry name" value="DNA/RNA_pol_sf"/>
</dbReference>
<feature type="region of interest" description="Disordered" evidence="1">
    <location>
        <begin position="235"/>
        <end position="274"/>
    </location>
</feature>
<keyword evidence="2" id="KW-1185">Reference proteome</keyword>
<dbReference type="PANTHER" id="PTHR33568:SF3">
    <property type="entry name" value="DNA-DIRECTED DNA POLYMERASE"/>
    <property type="match status" value="1"/>
</dbReference>
<dbReference type="RefSeq" id="XP_046592940.1">
    <property type="nucleotide sequence ID" value="XM_046736984.1"/>
</dbReference>
<protein>
    <submittedName>
        <fullName evidence="3">Uncharacterized protein LOC124293939</fullName>
    </submittedName>
</protein>